<evidence type="ECO:0000313" key="1">
    <source>
        <dbReference type="EMBL" id="MEU3558236.1"/>
    </source>
</evidence>
<reference evidence="1 2" key="1">
    <citation type="submission" date="2024-06" db="EMBL/GenBank/DDBJ databases">
        <title>The Natural Products Discovery Center: Release of the First 8490 Sequenced Strains for Exploring Actinobacteria Biosynthetic Diversity.</title>
        <authorList>
            <person name="Kalkreuter E."/>
            <person name="Kautsar S.A."/>
            <person name="Yang D."/>
            <person name="Bader C.D."/>
            <person name="Teijaro C.N."/>
            <person name="Fluegel L."/>
            <person name="Davis C.M."/>
            <person name="Simpson J.R."/>
            <person name="Lauterbach L."/>
            <person name="Steele A.D."/>
            <person name="Gui C."/>
            <person name="Meng S."/>
            <person name="Li G."/>
            <person name="Viehrig K."/>
            <person name="Ye F."/>
            <person name="Su P."/>
            <person name="Kiefer A.F."/>
            <person name="Nichols A."/>
            <person name="Cepeda A.J."/>
            <person name="Yan W."/>
            <person name="Fan B."/>
            <person name="Jiang Y."/>
            <person name="Adhikari A."/>
            <person name="Zheng C.-J."/>
            <person name="Schuster L."/>
            <person name="Cowan T.M."/>
            <person name="Smanski M.J."/>
            <person name="Chevrette M.G."/>
            <person name="De Carvalho L.P.S."/>
            <person name="Shen B."/>
        </authorList>
    </citation>
    <scope>NUCLEOTIDE SEQUENCE [LARGE SCALE GENOMIC DNA]</scope>
    <source>
        <strain evidence="1 2">NPDC038104</strain>
    </source>
</reference>
<gene>
    <name evidence="1" type="ORF">AB0E65_29115</name>
</gene>
<organism evidence="1 2">
    <name type="scientific">Streptomyces fragilis</name>
    <dbReference type="NCBI Taxonomy" id="67301"/>
    <lineage>
        <taxon>Bacteria</taxon>
        <taxon>Bacillati</taxon>
        <taxon>Actinomycetota</taxon>
        <taxon>Actinomycetes</taxon>
        <taxon>Kitasatosporales</taxon>
        <taxon>Streptomycetaceae</taxon>
        <taxon>Streptomyces</taxon>
    </lineage>
</organism>
<sequence length="242" mass="26642">MTAHANVLLSGVVGSTAYGLAHAGSDVDRLGVFAVPTVELHGLRRPKESHVTTAPDRTLHEAAKWCRLALSGNPTAMELVWLPEELYEVRTPLGDELVALRGCFLSAGRVRDAYLGYAVQQFRRLERRGDGAFSADLRKRTAKHARHLKRLCAQGLELYTTGSLTLRVDDPQEFHDFGARVAADPSAAEPLLRRYETAFAEARSVLPETPDEGPVEAWLHRVRAHFFEAAEQGWPAAAPPTD</sequence>
<comment type="caution">
    <text evidence="1">The sequence shown here is derived from an EMBL/GenBank/DDBJ whole genome shotgun (WGS) entry which is preliminary data.</text>
</comment>
<accession>A0ABV2YR81</accession>
<dbReference type="InterPro" id="IPR018775">
    <property type="entry name" value="RlaP"/>
</dbReference>
<evidence type="ECO:0000313" key="2">
    <source>
        <dbReference type="Proteomes" id="UP001550850"/>
    </source>
</evidence>
<keyword evidence="2" id="KW-1185">Reference proteome</keyword>
<dbReference type="PANTHER" id="PTHR34817:SF1">
    <property type="entry name" value="NUCLEOTIDYLTRANSFERASE"/>
    <property type="match status" value="1"/>
</dbReference>
<name>A0ABV2YR81_9ACTN</name>
<dbReference type="Pfam" id="PF10127">
    <property type="entry name" value="RlaP"/>
    <property type="match status" value="1"/>
</dbReference>
<proteinExistence type="predicted"/>
<dbReference type="EMBL" id="JBEZUR010000091">
    <property type="protein sequence ID" value="MEU3558236.1"/>
    <property type="molecule type" value="Genomic_DNA"/>
</dbReference>
<dbReference type="Proteomes" id="UP001550850">
    <property type="component" value="Unassembled WGS sequence"/>
</dbReference>
<protein>
    <submittedName>
        <fullName evidence="1">Nucleotidyltransferase domain-containing protein</fullName>
    </submittedName>
</protein>
<dbReference type="PANTHER" id="PTHR34817">
    <property type="entry name" value="NUCLEOTIDYLTRANSFERASE"/>
    <property type="match status" value="1"/>
</dbReference>
<dbReference type="RefSeq" id="WP_108953572.1">
    <property type="nucleotide sequence ID" value="NZ_BEVZ01000002.1"/>
</dbReference>